<accession>A0A0B6YEK1</accession>
<feature type="region of interest" description="Disordered" evidence="1">
    <location>
        <begin position="24"/>
        <end position="49"/>
    </location>
</feature>
<sequence length="49" mass="5331">MLHVGGSVLSLSVYERCSFSDMLPESTSEKSGQIHGGYIFPASSERYSC</sequence>
<proteinExistence type="predicted"/>
<protein>
    <submittedName>
        <fullName evidence="2">Uncharacterized protein</fullName>
    </submittedName>
</protein>
<evidence type="ECO:0000256" key="1">
    <source>
        <dbReference type="SAM" id="MobiDB-lite"/>
    </source>
</evidence>
<name>A0A0B6YEK1_9EUPU</name>
<gene>
    <name evidence="2" type="primary">ORF23333</name>
</gene>
<dbReference type="EMBL" id="HACG01007783">
    <property type="protein sequence ID" value="CEK54648.1"/>
    <property type="molecule type" value="Transcribed_RNA"/>
</dbReference>
<organism evidence="2">
    <name type="scientific">Arion vulgaris</name>
    <dbReference type="NCBI Taxonomy" id="1028688"/>
    <lineage>
        <taxon>Eukaryota</taxon>
        <taxon>Metazoa</taxon>
        <taxon>Spiralia</taxon>
        <taxon>Lophotrochozoa</taxon>
        <taxon>Mollusca</taxon>
        <taxon>Gastropoda</taxon>
        <taxon>Heterobranchia</taxon>
        <taxon>Euthyneura</taxon>
        <taxon>Panpulmonata</taxon>
        <taxon>Eupulmonata</taxon>
        <taxon>Stylommatophora</taxon>
        <taxon>Helicina</taxon>
        <taxon>Arionoidea</taxon>
        <taxon>Arionidae</taxon>
        <taxon>Arion</taxon>
    </lineage>
</organism>
<dbReference type="AlphaFoldDB" id="A0A0B6YEK1"/>
<evidence type="ECO:0000313" key="2">
    <source>
        <dbReference type="EMBL" id="CEK54648.1"/>
    </source>
</evidence>
<reference evidence="2" key="1">
    <citation type="submission" date="2014-12" db="EMBL/GenBank/DDBJ databases">
        <title>Insight into the proteome of Arion vulgaris.</title>
        <authorList>
            <person name="Aradska J."/>
            <person name="Bulat T."/>
            <person name="Smidak R."/>
            <person name="Sarate P."/>
            <person name="Gangsoo J."/>
            <person name="Sialana F."/>
            <person name="Bilban M."/>
            <person name="Lubec G."/>
        </authorList>
    </citation>
    <scope>NUCLEOTIDE SEQUENCE</scope>
    <source>
        <tissue evidence="2">Skin</tissue>
    </source>
</reference>